<dbReference type="RefSeq" id="WP_062642181.1">
    <property type="nucleotide sequence ID" value="NZ_FCOG02000133.1"/>
</dbReference>
<dbReference type="EMBL" id="OCSU01000003">
    <property type="protein sequence ID" value="SOE88688.1"/>
    <property type="molecule type" value="Genomic_DNA"/>
</dbReference>
<dbReference type="PROSITE" id="PS50043">
    <property type="entry name" value="HTH_LUXR_2"/>
    <property type="match status" value="1"/>
</dbReference>
<reference evidence="5 6" key="1">
    <citation type="submission" date="2017-09" db="EMBL/GenBank/DDBJ databases">
        <authorList>
            <person name="Varghese N."/>
            <person name="Submissions S."/>
        </authorList>
    </citation>
    <scope>NUCLEOTIDE SEQUENCE [LARGE SCALE GENOMIC DNA]</scope>
    <source>
        <strain evidence="5 6">OK806</strain>
    </source>
</reference>
<dbReference type="PANTHER" id="PTHR44688">
    <property type="entry name" value="DNA-BINDING TRANSCRIPTIONAL ACTIVATOR DEVR_DOSR"/>
    <property type="match status" value="1"/>
</dbReference>
<protein>
    <submittedName>
        <fullName evidence="5">Two component transcriptional regulator, LuxR family</fullName>
    </submittedName>
</protein>
<dbReference type="GO" id="GO:0006355">
    <property type="term" value="P:regulation of DNA-templated transcription"/>
    <property type="evidence" value="ECO:0007669"/>
    <property type="project" value="InterPro"/>
</dbReference>
<evidence type="ECO:0000313" key="6">
    <source>
        <dbReference type="Proteomes" id="UP000219522"/>
    </source>
</evidence>
<dbReference type="InterPro" id="IPR000792">
    <property type="entry name" value="Tscrpt_reg_LuxR_C"/>
</dbReference>
<keyword evidence="3" id="KW-0804">Transcription</keyword>
<dbReference type="PRINTS" id="PR00038">
    <property type="entry name" value="HTHLUXR"/>
</dbReference>
<dbReference type="Pfam" id="PF00196">
    <property type="entry name" value="GerE"/>
    <property type="match status" value="1"/>
</dbReference>
<dbReference type="PANTHER" id="PTHR44688:SF25">
    <property type="entry name" value="HTH LUXR-TYPE DOMAIN-CONTAINING PROTEIN"/>
    <property type="match status" value="1"/>
</dbReference>
<dbReference type="CDD" id="cd06170">
    <property type="entry name" value="LuxR_C_like"/>
    <property type="match status" value="1"/>
</dbReference>
<dbReference type="SUPFAM" id="SSF46894">
    <property type="entry name" value="C-terminal effector domain of the bipartite response regulators"/>
    <property type="match status" value="1"/>
</dbReference>
<evidence type="ECO:0000313" key="5">
    <source>
        <dbReference type="EMBL" id="SOE88688.1"/>
    </source>
</evidence>
<dbReference type="SMART" id="SM00421">
    <property type="entry name" value="HTH_LUXR"/>
    <property type="match status" value="1"/>
</dbReference>
<organism evidence="5 6">
    <name type="scientific">Caballeronia arationis</name>
    <dbReference type="NCBI Taxonomy" id="1777142"/>
    <lineage>
        <taxon>Bacteria</taxon>
        <taxon>Pseudomonadati</taxon>
        <taxon>Pseudomonadota</taxon>
        <taxon>Betaproteobacteria</taxon>
        <taxon>Burkholderiales</taxon>
        <taxon>Burkholderiaceae</taxon>
        <taxon>Caballeronia</taxon>
    </lineage>
</organism>
<evidence type="ECO:0000259" key="4">
    <source>
        <dbReference type="PROSITE" id="PS50043"/>
    </source>
</evidence>
<dbReference type="GO" id="GO:0003677">
    <property type="term" value="F:DNA binding"/>
    <property type="evidence" value="ECO:0007669"/>
    <property type="project" value="UniProtKB-KW"/>
</dbReference>
<proteinExistence type="predicted"/>
<keyword evidence="2" id="KW-0238">DNA-binding</keyword>
<keyword evidence="1" id="KW-0805">Transcription regulation</keyword>
<dbReference type="Proteomes" id="UP000219522">
    <property type="component" value="Unassembled WGS sequence"/>
</dbReference>
<feature type="domain" description="HTH luxR-type" evidence="4">
    <location>
        <begin position="157"/>
        <end position="222"/>
    </location>
</feature>
<name>A0A7Z7IEI9_9BURK</name>
<comment type="caution">
    <text evidence="5">The sequence shown here is derived from an EMBL/GenBank/DDBJ whole genome shotgun (WGS) entry which is preliminary data.</text>
</comment>
<sequence>MSDEPPLARIARTGPIRVAVIAQSEEVRADIEALVASREVFHLAASADDAATLAGRLDGATIDVLVIDMEGEPADFSTAAFGIGTAACAFVFLTDEPEGDATPNFESDDAVALLSRNAPLADIAAAIEATAAGLCVLSREMLARLIDARKPQRHDVPAMPPEALSARETEVLAMLAEGLGNKEIARLLDISENTVKFHLSSIFGKLGANNRTEAVMLGMRYGLVMV</sequence>
<keyword evidence="6" id="KW-1185">Reference proteome</keyword>
<dbReference type="OrthoDB" id="9794397at2"/>
<dbReference type="AlphaFoldDB" id="A0A7Z7IEI9"/>
<evidence type="ECO:0000256" key="3">
    <source>
        <dbReference type="ARBA" id="ARBA00023163"/>
    </source>
</evidence>
<accession>A0A7Z7IEI9</accession>
<gene>
    <name evidence="5" type="ORF">SAMN05446927_7309</name>
</gene>
<dbReference type="InterPro" id="IPR016032">
    <property type="entry name" value="Sig_transdc_resp-reg_C-effctor"/>
</dbReference>
<dbReference type="PROSITE" id="PS00622">
    <property type="entry name" value="HTH_LUXR_1"/>
    <property type="match status" value="1"/>
</dbReference>
<evidence type="ECO:0000256" key="1">
    <source>
        <dbReference type="ARBA" id="ARBA00023015"/>
    </source>
</evidence>
<dbReference type="Gene3D" id="3.40.50.2300">
    <property type="match status" value="1"/>
</dbReference>
<evidence type="ECO:0000256" key="2">
    <source>
        <dbReference type="ARBA" id="ARBA00023125"/>
    </source>
</evidence>